<reference evidence="2 3" key="2">
    <citation type="journal article" date="2013" name="Plant Cell Physiol.">
        <title>Rice Annotation Project Database (RAP-DB): an integrative and interactive database for rice genomics.</title>
        <authorList>
            <person name="Sakai H."/>
            <person name="Lee S.S."/>
            <person name="Tanaka T."/>
            <person name="Numa H."/>
            <person name="Kim J."/>
            <person name="Kawahara Y."/>
            <person name="Wakimoto H."/>
            <person name="Yang C.C."/>
            <person name="Iwamoto M."/>
            <person name="Abe T."/>
            <person name="Yamada Y."/>
            <person name="Muto A."/>
            <person name="Inokuchi H."/>
            <person name="Ikemura T."/>
            <person name="Matsumoto T."/>
            <person name="Sasaki T."/>
            <person name="Itoh T."/>
        </authorList>
    </citation>
    <scope>NUCLEOTIDE SEQUENCE [LARGE SCALE GENOMIC DNA]</scope>
    <source>
        <strain evidence="3">cv. Nipponbare</strain>
    </source>
</reference>
<evidence type="ECO:0000256" key="1">
    <source>
        <dbReference type="SAM" id="MobiDB-lite"/>
    </source>
</evidence>
<accession>A0A0P0XZL6</accession>
<organism evidence="2 3">
    <name type="scientific">Oryza sativa subsp. japonica</name>
    <name type="common">Rice</name>
    <dbReference type="NCBI Taxonomy" id="39947"/>
    <lineage>
        <taxon>Eukaryota</taxon>
        <taxon>Viridiplantae</taxon>
        <taxon>Streptophyta</taxon>
        <taxon>Embryophyta</taxon>
        <taxon>Tracheophyta</taxon>
        <taxon>Spermatophyta</taxon>
        <taxon>Magnoliopsida</taxon>
        <taxon>Liliopsida</taxon>
        <taxon>Poales</taxon>
        <taxon>Poaceae</taxon>
        <taxon>BOP clade</taxon>
        <taxon>Oryzoideae</taxon>
        <taxon>Oryzeae</taxon>
        <taxon>Oryzinae</taxon>
        <taxon>Oryza</taxon>
        <taxon>Oryza sativa</taxon>
    </lineage>
</organism>
<dbReference type="InParanoid" id="A0A0P0XZL6"/>
<evidence type="ECO:0000313" key="3">
    <source>
        <dbReference type="Proteomes" id="UP000059680"/>
    </source>
</evidence>
<feature type="region of interest" description="Disordered" evidence="1">
    <location>
        <begin position="1"/>
        <end position="24"/>
    </location>
</feature>
<dbReference type="AlphaFoldDB" id="A0A0P0XZL6"/>
<reference evidence="2 3" key="3">
    <citation type="journal article" date="2013" name="Rice">
        <title>Improvement of the Oryza sativa Nipponbare reference genome using next generation sequence and optical map data.</title>
        <authorList>
            <person name="Kawahara Y."/>
            <person name="de la Bastide M."/>
            <person name="Hamilton J.P."/>
            <person name="Kanamori H."/>
            <person name="McCombie W.R."/>
            <person name="Ouyang S."/>
            <person name="Schwartz D.C."/>
            <person name="Tanaka T."/>
            <person name="Wu J."/>
            <person name="Zhou S."/>
            <person name="Childs K.L."/>
            <person name="Davidson R.M."/>
            <person name="Lin H."/>
            <person name="Quesada-Ocampo L."/>
            <person name="Vaillancourt B."/>
            <person name="Sakai H."/>
            <person name="Lee S.S."/>
            <person name="Kim J."/>
            <person name="Numa H."/>
            <person name="Itoh T."/>
            <person name="Buell C.R."/>
            <person name="Matsumoto T."/>
        </authorList>
    </citation>
    <scope>NUCLEOTIDE SEQUENCE [LARGE SCALE GENOMIC DNA]</scope>
    <source>
        <strain evidence="3">cv. Nipponbare</strain>
    </source>
</reference>
<gene>
    <name evidence="2" type="ordered locus">Os11g0195950</name>
    <name evidence="2" type="ORF">OSNPB_110195950</name>
</gene>
<reference evidence="3" key="1">
    <citation type="journal article" date="2005" name="Nature">
        <title>The map-based sequence of the rice genome.</title>
        <authorList>
            <consortium name="International rice genome sequencing project (IRGSP)"/>
            <person name="Matsumoto T."/>
            <person name="Wu J."/>
            <person name="Kanamori H."/>
            <person name="Katayose Y."/>
            <person name="Fujisawa M."/>
            <person name="Namiki N."/>
            <person name="Mizuno H."/>
            <person name="Yamamoto K."/>
            <person name="Antonio B.A."/>
            <person name="Baba T."/>
            <person name="Sakata K."/>
            <person name="Nagamura Y."/>
            <person name="Aoki H."/>
            <person name="Arikawa K."/>
            <person name="Arita K."/>
            <person name="Bito T."/>
            <person name="Chiden Y."/>
            <person name="Fujitsuka N."/>
            <person name="Fukunaka R."/>
            <person name="Hamada M."/>
            <person name="Harada C."/>
            <person name="Hayashi A."/>
            <person name="Hijishita S."/>
            <person name="Honda M."/>
            <person name="Hosokawa S."/>
            <person name="Ichikawa Y."/>
            <person name="Idonuma A."/>
            <person name="Iijima M."/>
            <person name="Ikeda M."/>
            <person name="Ikeno M."/>
            <person name="Ito K."/>
            <person name="Ito S."/>
            <person name="Ito T."/>
            <person name="Ito Y."/>
            <person name="Ito Y."/>
            <person name="Iwabuchi A."/>
            <person name="Kamiya K."/>
            <person name="Karasawa W."/>
            <person name="Kurita K."/>
            <person name="Katagiri S."/>
            <person name="Kikuta A."/>
            <person name="Kobayashi H."/>
            <person name="Kobayashi N."/>
            <person name="Machita K."/>
            <person name="Maehara T."/>
            <person name="Masukawa M."/>
            <person name="Mizubayashi T."/>
            <person name="Mukai Y."/>
            <person name="Nagasaki H."/>
            <person name="Nagata Y."/>
            <person name="Naito S."/>
            <person name="Nakashima M."/>
            <person name="Nakama Y."/>
            <person name="Nakamichi Y."/>
            <person name="Nakamura M."/>
            <person name="Meguro A."/>
            <person name="Negishi M."/>
            <person name="Ohta I."/>
            <person name="Ohta T."/>
            <person name="Okamoto M."/>
            <person name="Ono N."/>
            <person name="Saji S."/>
            <person name="Sakaguchi M."/>
            <person name="Sakai K."/>
            <person name="Shibata M."/>
            <person name="Shimokawa T."/>
            <person name="Song J."/>
            <person name="Takazaki Y."/>
            <person name="Terasawa K."/>
            <person name="Tsugane M."/>
            <person name="Tsuji K."/>
            <person name="Ueda S."/>
            <person name="Waki K."/>
            <person name="Yamagata H."/>
            <person name="Yamamoto M."/>
            <person name="Yamamoto S."/>
            <person name="Yamane H."/>
            <person name="Yoshiki S."/>
            <person name="Yoshihara R."/>
            <person name="Yukawa K."/>
            <person name="Zhong H."/>
            <person name="Yano M."/>
            <person name="Yuan Q."/>
            <person name="Ouyang S."/>
            <person name="Liu J."/>
            <person name="Jones K.M."/>
            <person name="Gansberger K."/>
            <person name="Moffat K."/>
            <person name="Hill J."/>
            <person name="Bera J."/>
            <person name="Fadrosh D."/>
            <person name="Jin S."/>
            <person name="Johri S."/>
            <person name="Kim M."/>
            <person name="Overton L."/>
            <person name="Reardon M."/>
            <person name="Tsitrin T."/>
            <person name="Vuong H."/>
            <person name="Weaver B."/>
            <person name="Ciecko A."/>
            <person name="Tallon L."/>
            <person name="Jackson J."/>
            <person name="Pai G."/>
            <person name="Aken S.V."/>
            <person name="Utterback T."/>
            <person name="Reidmuller S."/>
            <person name="Feldblyum T."/>
            <person name="Hsiao J."/>
            <person name="Zismann V."/>
            <person name="Iobst S."/>
            <person name="de Vazeille A.R."/>
            <person name="Buell C.R."/>
            <person name="Ying K."/>
            <person name="Li Y."/>
            <person name="Lu T."/>
            <person name="Huang Y."/>
            <person name="Zhao Q."/>
            <person name="Feng Q."/>
            <person name="Zhang L."/>
            <person name="Zhu J."/>
            <person name="Weng Q."/>
            <person name="Mu J."/>
            <person name="Lu Y."/>
            <person name="Fan D."/>
            <person name="Liu Y."/>
            <person name="Guan J."/>
            <person name="Zhang Y."/>
            <person name="Yu S."/>
            <person name="Liu X."/>
            <person name="Zhang Y."/>
            <person name="Hong G."/>
            <person name="Han B."/>
            <person name="Choisne N."/>
            <person name="Demange N."/>
            <person name="Orjeda G."/>
            <person name="Samain S."/>
            <person name="Cattolico L."/>
            <person name="Pelletier E."/>
            <person name="Couloux A."/>
            <person name="Segurens B."/>
            <person name="Wincker P."/>
            <person name="D'Hont A."/>
            <person name="Scarpelli C."/>
            <person name="Weissenbach J."/>
            <person name="Salanoubat M."/>
            <person name="Quetier F."/>
            <person name="Yu Y."/>
            <person name="Kim H.R."/>
            <person name="Rambo T."/>
            <person name="Currie J."/>
            <person name="Collura K."/>
            <person name="Luo M."/>
            <person name="Yang T."/>
            <person name="Ammiraju J.S.S."/>
            <person name="Engler F."/>
            <person name="Soderlund C."/>
            <person name="Wing R.A."/>
            <person name="Palmer L.E."/>
            <person name="de la Bastide M."/>
            <person name="Spiegel L."/>
            <person name="Nascimento L."/>
            <person name="Zutavern T."/>
            <person name="O'Shaughnessy A."/>
            <person name="Dike S."/>
            <person name="Dedhia N."/>
            <person name="Preston R."/>
            <person name="Balija V."/>
            <person name="McCombie W.R."/>
            <person name="Chow T."/>
            <person name="Chen H."/>
            <person name="Chung M."/>
            <person name="Chen C."/>
            <person name="Shaw J."/>
            <person name="Wu H."/>
            <person name="Hsiao K."/>
            <person name="Chao Y."/>
            <person name="Chu M."/>
            <person name="Cheng C."/>
            <person name="Hour A."/>
            <person name="Lee P."/>
            <person name="Lin S."/>
            <person name="Lin Y."/>
            <person name="Liou J."/>
            <person name="Liu S."/>
            <person name="Hsing Y."/>
            <person name="Raghuvanshi S."/>
            <person name="Mohanty A."/>
            <person name="Bharti A.K."/>
            <person name="Gaur A."/>
            <person name="Gupta V."/>
            <person name="Kumar D."/>
            <person name="Ravi V."/>
            <person name="Vij S."/>
            <person name="Kapur A."/>
            <person name="Khurana P."/>
            <person name="Khurana P."/>
            <person name="Khurana J.P."/>
            <person name="Tyagi A.K."/>
            <person name="Gaikwad K."/>
            <person name="Singh A."/>
            <person name="Dalal V."/>
            <person name="Srivastava S."/>
            <person name="Dixit A."/>
            <person name="Pal A.K."/>
            <person name="Ghazi I.A."/>
            <person name="Yadav M."/>
            <person name="Pandit A."/>
            <person name="Bhargava A."/>
            <person name="Sureshbabu K."/>
            <person name="Batra K."/>
            <person name="Sharma T.R."/>
            <person name="Mohapatra T."/>
            <person name="Singh N.K."/>
            <person name="Messing J."/>
            <person name="Nelson A.B."/>
            <person name="Fuks G."/>
            <person name="Kavchok S."/>
            <person name="Keizer G."/>
            <person name="Linton E."/>
            <person name="Llaca V."/>
            <person name="Song R."/>
            <person name="Tanyolac B."/>
            <person name="Young S."/>
            <person name="Ho-Il K."/>
            <person name="Hahn J.H."/>
            <person name="Sangsakoo G."/>
            <person name="Vanavichit A."/>
            <person name="de Mattos Luiz.A.T."/>
            <person name="Zimmer P.D."/>
            <person name="Malone G."/>
            <person name="Dellagostin O."/>
            <person name="de Oliveira A.C."/>
            <person name="Bevan M."/>
            <person name="Bancroft I."/>
            <person name="Minx P."/>
            <person name="Cordum H."/>
            <person name="Wilson R."/>
            <person name="Cheng Z."/>
            <person name="Jin W."/>
            <person name="Jiang J."/>
            <person name="Leong S.A."/>
            <person name="Iwama H."/>
            <person name="Gojobori T."/>
            <person name="Itoh T."/>
            <person name="Niimura Y."/>
            <person name="Fujii Y."/>
            <person name="Habara T."/>
            <person name="Sakai H."/>
            <person name="Sato Y."/>
            <person name="Wilson G."/>
            <person name="Kumar K."/>
            <person name="McCouch S."/>
            <person name="Juretic N."/>
            <person name="Hoen D."/>
            <person name="Wright S."/>
            <person name="Bruskiewich R."/>
            <person name="Bureau T."/>
            <person name="Miyao A."/>
            <person name="Hirochika H."/>
            <person name="Nishikawa T."/>
            <person name="Kadowaki K."/>
            <person name="Sugiura M."/>
            <person name="Burr B."/>
            <person name="Sasaki T."/>
        </authorList>
    </citation>
    <scope>NUCLEOTIDE SEQUENCE [LARGE SCALE GENOMIC DNA]</scope>
    <source>
        <strain evidence="3">cv. Nipponbare</strain>
    </source>
</reference>
<dbReference type="Proteomes" id="UP000059680">
    <property type="component" value="Chromosome 11"/>
</dbReference>
<evidence type="ECO:0000313" key="2">
    <source>
        <dbReference type="EMBL" id="BAT13043.1"/>
    </source>
</evidence>
<dbReference type="EMBL" id="AP014967">
    <property type="protein sequence ID" value="BAT13043.1"/>
    <property type="molecule type" value="Genomic_DNA"/>
</dbReference>
<keyword evidence="3" id="KW-1185">Reference proteome</keyword>
<dbReference type="PaxDb" id="39947-A0A0P0XZL6"/>
<protein>
    <submittedName>
        <fullName evidence="2">Os11g0195950 protein</fullName>
    </submittedName>
</protein>
<proteinExistence type="predicted"/>
<sequence length="83" mass="9476">MRLPVTRFGFSTERRRGRTRPPATMPRHLDAQLLVSNDTCEVSDDTYQVSCDSYHVVDDACDVSGPDTYQKMIPIRYHAILTT</sequence>
<name>A0A0P0XZL6_ORYSJ</name>